<evidence type="ECO:0000313" key="1">
    <source>
        <dbReference type="EMBL" id="QJA91817.1"/>
    </source>
</evidence>
<protein>
    <submittedName>
        <fullName evidence="1">Uncharacterized protein</fullName>
    </submittedName>
</protein>
<name>A0A6M3L9S2_9ZZZZ</name>
<organism evidence="1">
    <name type="scientific">viral metagenome</name>
    <dbReference type="NCBI Taxonomy" id="1070528"/>
    <lineage>
        <taxon>unclassified sequences</taxon>
        <taxon>metagenomes</taxon>
        <taxon>organismal metagenomes</taxon>
    </lineage>
</organism>
<proteinExistence type="predicted"/>
<dbReference type="AlphaFoldDB" id="A0A6M3L9S2"/>
<dbReference type="EMBL" id="MT143016">
    <property type="protein sequence ID" value="QJA91817.1"/>
    <property type="molecule type" value="Genomic_DNA"/>
</dbReference>
<sequence length="79" mass="9216">MPFLGRYRSKLEKSIEKQFKNDLETILTTLYSQLGTVDAVASMLQKPLGTVFYWFSKYNIPRKPWPRPSINSSQETTLE</sequence>
<reference evidence="1" key="1">
    <citation type="submission" date="2020-03" db="EMBL/GenBank/DDBJ databases">
        <title>The deep terrestrial virosphere.</title>
        <authorList>
            <person name="Holmfeldt K."/>
            <person name="Nilsson E."/>
            <person name="Simone D."/>
            <person name="Lopez-Fernandez M."/>
            <person name="Wu X."/>
            <person name="de Brujin I."/>
            <person name="Lundin D."/>
            <person name="Andersson A."/>
            <person name="Bertilsson S."/>
            <person name="Dopson M."/>
        </authorList>
    </citation>
    <scope>NUCLEOTIDE SEQUENCE</scope>
    <source>
        <strain evidence="1">MM415B03248</strain>
    </source>
</reference>
<gene>
    <name evidence="1" type="ORF">MM415B03248_0001</name>
</gene>
<accession>A0A6M3L9S2</accession>